<accession>A0A081C8W9</accession>
<dbReference type="STRING" id="1499967.U27_00922"/>
<reference evidence="1" key="1">
    <citation type="journal article" date="2015" name="PeerJ">
        <title>First genomic representation of candidate bacterial phylum KSB3 points to enhanced environmental sensing as a trigger of wastewater bulking.</title>
        <authorList>
            <person name="Sekiguchi Y."/>
            <person name="Ohashi A."/>
            <person name="Parks D.H."/>
            <person name="Yamauchi T."/>
            <person name="Tyson G.W."/>
            <person name="Hugenholtz P."/>
        </authorList>
    </citation>
    <scope>NUCLEOTIDE SEQUENCE [LARGE SCALE GENOMIC DNA]</scope>
</reference>
<sequence>MDIVECVRRSAAKKILVLPHAAKQMLRPDRMITMEEVRRVA</sequence>
<organism evidence="1">
    <name type="scientific">Vecturithrix granuli</name>
    <dbReference type="NCBI Taxonomy" id="1499967"/>
    <lineage>
        <taxon>Bacteria</taxon>
        <taxon>Candidatus Moduliflexota</taxon>
        <taxon>Candidatus Vecturitrichia</taxon>
        <taxon>Candidatus Vecturitrichales</taxon>
        <taxon>Candidatus Vecturitrichaceae</taxon>
        <taxon>Candidatus Vecturithrix</taxon>
    </lineage>
</organism>
<dbReference type="HOGENOM" id="CLU_3266209_0_0_0"/>
<evidence type="ECO:0000313" key="1">
    <source>
        <dbReference type="EMBL" id="GAK61024.1"/>
    </source>
</evidence>
<dbReference type="EMBL" id="DF820476">
    <property type="protein sequence ID" value="GAK61024.1"/>
    <property type="molecule type" value="Genomic_DNA"/>
</dbReference>
<name>A0A081C8W9_VECG1</name>
<dbReference type="Proteomes" id="UP000030661">
    <property type="component" value="Unassembled WGS sequence"/>
</dbReference>
<protein>
    <submittedName>
        <fullName evidence="1">Uncharacterized protein</fullName>
    </submittedName>
</protein>
<evidence type="ECO:0000313" key="2">
    <source>
        <dbReference type="Proteomes" id="UP000030661"/>
    </source>
</evidence>
<dbReference type="AlphaFoldDB" id="A0A081C8W9"/>
<proteinExistence type="predicted"/>
<gene>
    <name evidence="1" type="ORF">U27_00922</name>
</gene>
<keyword evidence="2" id="KW-1185">Reference proteome</keyword>